<name>A0A4C1TEP7_EUMVA</name>
<keyword evidence="1" id="KW-0812">Transmembrane</keyword>
<dbReference type="AlphaFoldDB" id="A0A4C1TEP7"/>
<comment type="caution">
    <text evidence="2">The sequence shown here is derived from an EMBL/GenBank/DDBJ whole genome shotgun (WGS) entry which is preliminary data.</text>
</comment>
<feature type="transmembrane region" description="Helical" evidence="1">
    <location>
        <begin position="87"/>
        <end position="112"/>
    </location>
</feature>
<evidence type="ECO:0000313" key="3">
    <source>
        <dbReference type="Proteomes" id="UP000299102"/>
    </source>
</evidence>
<gene>
    <name evidence="2" type="ORF">EVAR_101733_1</name>
</gene>
<keyword evidence="3" id="KW-1185">Reference proteome</keyword>
<keyword evidence="1" id="KW-1133">Transmembrane helix</keyword>
<keyword evidence="1" id="KW-0472">Membrane</keyword>
<dbReference type="EMBL" id="BGZK01004977">
    <property type="protein sequence ID" value="GBP11928.1"/>
    <property type="molecule type" value="Genomic_DNA"/>
</dbReference>
<evidence type="ECO:0000256" key="1">
    <source>
        <dbReference type="SAM" id="Phobius"/>
    </source>
</evidence>
<reference evidence="2 3" key="1">
    <citation type="journal article" date="2019" name="Commun. Biol.">
        <title>The bagworm genome reveals a unique fibroin gene that provides high tensile strength.</title>
        <authorList>
            <person name="Kono N."/>
            <person name="Nakamura H."/>
            <person name="Ohtoshi R."/>
            <person name="Tomita M."/>
            <person name="Numata K."/>
            <person name="Arakawa K."/>
        </authorList>
    </citation>
    <scope>NUCLEOTIDE SEQUENCE [LARGE SCALE GENOMIC DNA]</scope>
</reference>
<sequence length="136" mass="15555">MGQLLRLSKTELSKMMEVVTGHSQLLAHLNRIGEAEEDECRACGEDSEHHLCHCLAFSQIRSRYCSSDTLSAITQLRGICWRKLRNFTLLVQIQFVAGEFCLLTLVVEYFAMKLVDDFMFTLLTIQFIFTDGKSDP</sequence>
<proteinExistence type="predicted"/>
<dbReference type="OrthoDB" id="7489828at2759"/>
<organism evidence="2 3">
    <name type="scientific">Eumeta variegata</name>
    <name type="common">Bagworm moth</name>
    <name type="synonym">Eumeta japonica</name>
    <dbReference type="NCBI Taxonomy" id="151549"/>
    <lineage>
        <taxon>Eukaryota</taxon>
        <taxon>Metazoa</taxon>
        <taxon>Ecdysozoa</taxon>
        <taxon>Arthropoda</taxon>
        <taxon>Hexapoda</taxon>
        <taxon>Insecta</taxon>
        <taxon>Pterygota</taxon>
        <taxon>Neoptera</taxon>
        <taxon>Endopterygota</taxon>
        <taxon>Lepidoptera</taxon>
        <taxon>Glossata</taxon>
        <taxon>Ditrysia</taxon>
        <taxon>Tineoidea</taxon>
        <taxon>Psychidae</taxon>
        <taxon>Oiketicinae</taxon>
        <taxon>Eumeta</taxon>
    </lineage>
</organism>
<dbReference type="Proteomes" id="UP000299102">
    <property type="component" value="Unassembled WGS sequence"/>
</dbReference>
<evidence type="ECO:0000313" key="2">
    <source>
        <dbReference type="EMBL" id="GBP11928.1"/>
    </source>
</evidence>
<protein>
    <submittedName>
        <fullName evidence="2">Uncharacterized protein</fullName>
    </submittedName>
</protein>
<accession>A0A4C1TEP7</accession>